<name>A0A4Y7SDR6_COPMI</name>
<evidence type="ECO:0000256" key="1">
    <source>
        <dbReference type="SAM" id="MobiDB-lite"/>
    </source>
</evidence>
<sequence length="281" mass="31691">MPIPTPLSFPLFFLPHLPPSLSSSLSASFIPRLHLPLSLPIPPPTPSRISADPSPLDSCLQPAPQSYGLPALFFQDDSAQTQFSYVPDDGSGVYVVDVNWWQPNAIRGDPQNPRSPHSRYVRGMGWGGVDGDCVGVLLAFGQARGSWDINSEHRCKRGTYTERFRRLLLAHCNTKSRDVTWAREVRKHFRQELKTFSATARALENWSALMRVLRARCETHTQQQPTNTQQQHSNSRGGYGDYTCTQQQDASAKGEHRRLPLQLQAYQHFNTTLDRVLIQID</sequence>
<feature type="compositionally biased region" description="Low complexity" evidence="1">
    <location>
        <begin position="220"/>
        <end position="235"/>
    </location>
</feature>
<gene>
    <name evidence="2" type="ORF">FA13DRAFT_1718700</name>
</gene>
<proteinExistence type="predicted"/>
<organism evidence="2 3">
    <name type="scientific">Coprinellus micaceus</name>
    <name type="common">Glistening ink-cap mushroom</name>
    <name type="synonym">Coprinus micaceus</name>
    <dbReference type="NCBI Taxonomy" id="71717"/>
    <lineage>
        <taxon>Eukaryota</taxon>
        <taxon>Fungi</taxon>
        <taxon>Dikarya</taxon>
        <taxon>Basidiomycota</taxon>
        <taxon>Agaricomycotina</taxon>
        <taxon>Agaricomycetes</taxon>
        <taxon>Agaricomycetidae</taxon>
        <taxon>Agaricales</taxon>
        <taxon>Agaricineae</taxon>
        <taxon>Psathyrellaceae</taxon>
        <taxon>Coprinellus</taxon>
    </lineage>
</organism>
<protein>
    <submittedName>
        <fullName evidence="2">Uncharacterized protein</fullName>
    </submittedName>
</protein>
<dbReference type="AlphaFoldDB" id="A0A4Y7SDR6"/>
<feature type="region of interest" description="Disordered" evidence="1">
    <location>
        <begin position="220"/>
        <end position="256"/>
    </location>
</feature>
<comment type="caution">
    <text evidence="2">The sequence shown here is derived from an EMBL/GenBank/DDBJ whole genome shotgun (WGS) entry which is preliminary data.</text>
</comment>
<dbReference type="Proteomes" id="UP000298030">
    <property type="component" value="Unassembled WGS sequence"/>
</dbReference>
<accession>A0A4Y7SDR6</accession>
<evidence type="ECO:0000313" key="3">
    <source>
        <dbReference type="Proteomes" id="UP000298030"/>
    </source>
</evidence>
<evidence type="ECO:0000313" key="2">
    <source>
        <dbReference type="EMBL" id="TEB19531.1"/>
    </source>
</evidence>
<keyword evidence="3" id="KW-1185">Reference proteome</keyword>
<dbReference type="EMBL" id="QPFP01000186">
    <property type="protein sequence ID" value="TEB19531.1"/>
    <property type="molecule type" value="Genomic_DNA"/>
</dbReference>
<reference evidence="2 3" key="1">
    <citation type="journal article" date="2019" name="Nat. Ecol. Evol.">
        <title>Megaphylogeny resolves global patterns of mushroom evolution.</title>
        <authorList>
            <person name="Varga T."/>
            <person name="Krizsan K."/>
            <person name="Foldi C."/>
            <person name="Dima B."/>
            <person name="Sanchez-Garcia M."/>
            <person name="Sanchez-Ramirez S."/>
            <person name="Szollosi G.J."/>
            <person name="Szarkandi J.G."/>
            <person name="Papp V."/>
            <person name="Albert L."/>
            <person name="Andreopoulos W."/>
            <person name="Angelini C."/>
            <person name="Antonin V."/>
            <person name="Barry K.W."/>
            <person name="Bougher N.L."/>
            <person name="Buchanan P."/>
            <person name="Buyck B."/>
            <person name="Bense V."/>
            <person name="Catcheside P."/>
            <person name="Chovatia M."/>
            <person name="Cooper J."/>
            <person name="Damon W."/>
            <person name="Desjardin D."/>
            <person name="Finy P."/>
            <person name="Geml J."/>
            <person name="Haridas S."/>
            <person name="Hughes K."/>
            <person name="Justo A."/>
            <person name="Karasinski D."/>
            <person name="Kautmanova I."/>
            <person name="Kiss B."/>
            <person name="Kocsube S."/>
            <person name="Kotiranta H."/>
            <person name="LaButti K.M."/>
            <person name="Lechner B.E."/>
            <person name="Liimatainen K."/>
            <person name="Lipzen A."/>
            <person name="Lukacs Z."/>
            <person name="Mihaltcheva S."/>
            <person name="Morgado L.N."/>
            <person name="Niskanen T."/>
            <person name="Noordeloos M.E."/>
            <person name="Ohm R.A."/>
            <person name="Ortiz-Santana B."/>
            <person name="Ovrebo C."/>
            <person name="Racz N."/>
            <person name="Riley R."/>
            <person name="Savchenko A."/>
            <person name="Shiryaev A."/>
            <person name="Soop K."/>
            <person name="Spirin V."/>
            <person name="Szebenyi C."/>
            <person name="Tomsovsky M."/>
            <person name="Tulloss R.E."/>
            <person name="Uehling J."/>
            <person name="Grigoriev I.V."/>
            <person name="Vagvolgyi C."/>
            <person name="Papp T."/>
            <person name="Martin F.M."/>
            <person name="Miettinen O."/>
            <person name="Hibbett D.S."/>
            <person name="Nagy L.G."/>
        </authorList>
    </citation>
    <scope>NUCLEOTIDE SEQUENCE [LARGE SCALE GENOMIC DNA]</scope>
    <source>
        <strain evidence="2 3">FP101781</strain>
    </source>
</reference>